<keyword evidence="2" id="KW-0238">DNA-binding</keyword>
<accession>X7F874</accession>
<keyword evidence="1" id="KW-0805">Transcription regulation</keyword>
<dbReference type="InterPro" id="IPR011711">
    <property type="entry name" value="GntR_C"/>
</dbReference>
<evidence type="ECO:0000256" key="3">
    <source>
        <dbReference type="ARBA" id="ARBA00023163"/>
    </source>
</evidence>
<dbReference type="PROSITE" id="PS50949">
    <property type="entry name" value="HTH_GNTR"/>
    <property type="match status" value="1"/>
</dbReference>
<evidence type="ECO:0000256" key="2">
    <source>
        <dbReference type="ARBA" id="ARBA00023125"/>
    </source>
</evidence>
<dbReference type="Gene3D" id="1.10.10.10">
    <property type="entry name" value="Winged helix-like DNA-binding domain superfamily/Winged helix DNA-binding domain"/>
    <property type="match status" value="1"/>
</dbReference>
<dbReference type="OrthoDB" id="7620579at2"/>
<dbReference type="InterPro" id="IPR036390">
    <property type="entry name" value="WH_DNA-bd_sf"/>
</dbReference>
<protein>
    <submittedName>
        <fullName evidence="5">GntR family transcriptional regulator</fullName>
    </submittedName>
</protein>
<dbReference type="STRING" id="1449351.RISW2_03350"/>
<evidence type="ECO:0000313" key="6">
    <source>
        <dbReference type="Proteomes" id="UP000023430"/>
    </source>
</evidence>
<dbReference type="PANTHER" id="PTHR43537:SF50">
    <property type="entry name" value="TRANSCRIPTIONAL REGULATORY PROTEIN"/>
    <property type="match status" value="1"/>
</dbReference>
<dbReference type="EMBL" id="JAME01000013">
    <property type="protein sequence ID" value="ETX28990.1"/>
    <property type="molecule type" value="Genomic_DNA"/>
</dbReference>
<gene>
    <name evidence="5" type="ORF">RISW2_03350</name>
</gene>
<dbReference type="InterPro" id="IPR008920">
    <property type="entry name" value="TF_FadR/GntR_C"/>
</dbReference>
<proteinExistence type="predicted"/>
<dbReference type="CDD" id="cd07377">
    <property type="entry name" value="WHTH_GntR"/>
    <property type="match status" value="1"/>
</dbReference>
<sequence>MNVQTKGVPALRRTSLHQELADKVRELIVSGELPQGTKVPERELCEMFGVSRTPLREALKVLALDRLVVLEPNRGAWVSRITVADLEEVFPVMGALEALSGELACAKITDAELAAIRVLHEEMVGHFEARRLAEYFDLNQRIHEAILAAARNETLTVQYRSLATQVRRARFVANMTDARWQQATDEHAEIMATLEARDGPGLAAILRRHLQNKLETVREWLIANGQAG</sequence>
<comment type="caution">
    <text evidence="5">The sequence shown here is derived from an EMBL/GenBank/DDBJ whole genome shotgun (WGS) entry which is preliminary data.</text>
</comment>
<organism evidence="5 6">
    <name type="scientific">Roseivivax isoporae LMG 25204</name>
    <dbReference type="NCBI Taxonomy" id="1449351"/>
    <lineage>
        <taxon>Bacteria</taxon>
        <taxon>Pseudomonadati</taxon>
        <taxon>Pseudomonadota</taxon>
        <taxon>Alphaproteobacteria</taxon>
        <taxon>Rhodobacterales</taxon>
        <taxon>Roseobacteraceae</taxon>
        <taxon>Roseivivax</taxon>
    </lineage>
</organism>
<feature type="domain" description="HTH gntR-type" evidence="4">
    <location>
        <begin position="14"/>
        <end position="81"/>
    </location>
</feature>
<dbReference type="InterPro" id="IPR000524">
    <property type="entry name" value="Tscrpt_reg_HTH_GntR"/>
</dbReference>
<dbReference type="SUPFAM" id="SSF46785">
    <property type="entry name" value="Winged helix' DNA-binding domain"/>
    <property type="match status" value="1"/>
</dbReference>
<evidence type="ECO:0000256" key="1">
    <source>
        <dbReference type="ARBA" id="ARBA00023015"/>
    </source>
</evidence>
<keyword evidence="3" id="KW-0804">Transcription</keyword>
<evidence type="ECO:0000313" key="5">
    <source>
        <dbReference type="EMBL" id="ETX28990.1"/>
    </source>
</evidence>
<dbReference type="InterPro" id="IPR036388">
    <property type="entry name" value="WH-like_DNA-bd_sf"/>
</dbReference>
<keyword evidence="6" id="KW-1185">Reference proteome</keyword>
<evidence type="ECO:0000259" key="4">
    <source>
        <dbReference type="PROSITE" id="PS50949"/>
    </source>
</evidence>
<dbReference type="Pfam" id="PF07729">
    <property type="entry name" value="FCD"/>
    <property type="match status" value="1"/>
</dbReference>
<dbReference type="AlphaFoldDB" id="X7F874"/>
<dbReference type="Gene3D" id="1.20.120.530">
    <property type="entry name" value="GntR ligand-binding domain-like"/>
    <property type="match status" value="1"/>
</dbReference>
<reference evidence="5 6" key="1">
    <citation type="submission" date="2014-01" db="EMBL/GenBank/DDBJ databases">
        <title>Roseivivax isoporae LMG 25204 Genome Sequencing.</title>
        <authorList>
            <person name="Lai Q."/>
            <person name="Li G."/>
            <person name="Shao Z."/>
        </authorList>
    </citation>
    <scope>NUCLEOTIDE SEQUENCE [LARGE SCALE GENOMIC DNA]</scope>
    <source>
        <strain evidence="5 6">LMG 25204</strain>
    </source>
</reference>
<dbReference type="GO" id="GO:0003700">
    <property type="term" value="F:DNA-binding transcription factor activity"/>
    <property type="evidence" value="ECO:0007669"/>
    <property type="project" value="InterPro"/>
</dbReference>
<dbReference type="PANTHER" id="PTHR43537">
    <property type="entry name" value="TRANSCRIPTIONAL REGULATOR, GNTR FAMILY"/>
    <property type="match status" value="1"/>
</dbReference>
<dbReference type="PRINTS" id="PR00035">
    <property type="entry name" value="HTHGNTR"/>
</dbReference>
<dbReference type="SMART" id="SM00345">
    <property type="entry name" value="HTH_GNTR"/>
    <property type="match status" value="1"/>
</dbReference>
<dbReference type="GO" id="GO:0003677">
    <property type="term" value="F:DNA binding"/>
    <property type="evidence" value="ECO:0007669"/>
    <property type="project" value="UniProtKB-KW"/>
</dbReference>
<dbReference type="Pfam" id="PF00392">
    <property type="entry name" value="GntR"/>
    <property type="match status" value="1"/>
</dbReference>
<name>X7F874_9RHOB</name>
<dbReference type="SUPFAM" id="SSF48008">
    <property type="entry name" value="GntR ligand-binding domain-like"/>
    <property type="match status" value="1"/>
</dbReference>
<dbReference type="eggNOG" id="COG1802">
    <property type="taxonomic scope" value="Bacteria"/>
</dbReference>
<dbReference type="PATRIC" id="fig|1449351.3.peg.2036"/>
<dbReference type="RefSeq" id="WP_043769958.1">
    <property type="nucleotide sequence ID" value="NZ_JAME01000013.1"/>
</dbReference>
<dbReference type="SMART" id="SM00895">
    <property type="entry name" value="FCD"/>
    <property type="match status" value="1"/>
</dbReference>
<dbReference type="Proteomes" id="UP000023430">
    <property type="component" value="Unassembled WGS sequence"/>
</dbReference>